<dbReference type="STRING" id="1475481.GCA_000953855_02033"/>
<dbReference type="RefSeq" id="WP_082306606.1">
    <property type="nucleotide sequence ID" value="NZ_DF970225.1"/>
</dbReference>
<comment type="subcellular location">
    <subcellularLocation>
        <location evidence="7">Cell membrane</location>
    </subcellularLocation>
    <subcellularLocation>
        <location evidence="7">Bacterial flagellum basal body</location>
    </subcellularLocation>
</comment>
<dbReference type="GO" id="GO:0009425">
    <property type="term" value="C:bacterial-type flagellum basal body"/>
    <property type="evidence" value="ECO:0007669"/>
    <property type="project" value="UniProtKB-SubCell"/>
</dbReference>
<dbReference type="OrthoDB" id="5741235at2"/>
<dbReference type="InterPro" id="IPR022781">
    <property type="entry name" value="Flagellar_biosynth_FliO"/>
</dbReference>
<evidence type="ECO:0000256" key="7">
    <source>
        <dbReference type="RuleBase" id="RU362064"/>
    </source>
</evidence>
<name>A0A0K8QP73_9GAMM</name>
<evidence type="ECO:0000256" key="4">
    <source>
        <dbReference type="ARBA" id="ARBA00023136"/>
    </source>
</evidence>
<sequence length="141" mass="14484">MRHGTALLSLSVVPWPALAASTAAAPATAGASLAGELLRVVLSLAGVVVLILAAGWLTRRLQQGVRPGARRLRCVESLNVGAKERVLLLQVGERQLLLGVAPGRVSTLHVLEAPLPEPPAAAASEAGFAQLLAQLRRGGGQ</sequence>
<protein>
    <recommendedName>
        <fullName evidence="7">Flagellar protein</fullName>
    </recommendedName>
</protein>
<dbReference type="EMBL" id="DF952381">
    <property type="protein sequence ID" value="GAN45475.1"/>
    <property type="molecule type" value="Genomic_DNA"/>
</dbReference>
<evidence type="ECO:0000256" key="5">
    <source>
        <dbReference type="ARBA" id="ARBA00023143"/>
    </source>
</evidence>
<dbReference type="GO" id="GO:0005886">
    <property type="term" value="C:plasma membrane"/>
    <property type="evidence" value="ECO:0007669"/>
    <property type="project" value="UniProtKB-SubCell"/>
</dbReference>
<evidence type="ECO:0000256" key="8">
    <source>
        <dbReference type="SAM" id="SignalP"/>
    </source>
</evidence>
<keyword evidence="3 7" id="KW-1133">Transmembrane helix</keyword>
<evidence type="ECO:0000256" key="2">
    <source>
        <dbReference type="ARBA" id="ARBA00022692"/>
    </source>
</evidence>
<organism evidence="10">
    <name type="scientific">Mizugakiibacter sediminis</name>
    <dbReference type="NCBI Taxonomy" id="1475481"/>
    <lineage>
        <taxon>Bacteria</taxon>
        <taxon>Pseudomonadati</taxon>
        <taxon>Pseudomonadota</taxon>
        <taxon>Gammaproteobacteria</taxon>
        <taxon>Lysobacterales</taxon>
        <taxon>Rhodanobacteraceae</taxon>
        <taxon>Mizugakiibacter</taxon>
    </lineage>
</organism>
<reference evidence="10" key="2">
    <citation type="submission" date="2015-08" db="EMBL/GenBank/DDBJ databases">
        <title>Complete DNA Sequence of Pseudomonas syringae pv. actinidiae, the Causal Agent of Kiwifruit Canker Disease.</title>
        <authorList>
            <person name="Rikkerink E.H.A."/>
            <person name="Fineran P.C."/>
        </authorList>
    </citation>
    <scope>NUCLEOTIDE SEQUENCE</scope>
    <source>
        <strain evidence="10">SkMP5</strain>
    </source>
</reference>
<keyword evidence="10" id="KW-0969">Cilium</keyword>
<feature type="signal peptide" evidence="8">
    <location>
        <begin position="1"/>
        <end position="19"/>
    </location>
</feature>
<comment type="similarity">
    <text evidence="6 7">Belongs to the FliO/MopB family.</text>
</comment>
<keyword evidence="5 7" id="KW-0975">Bacterial flagellum</keyword>
<proteinExistence type="inferred from homology"/>
<evidence type="ECO:0000256" key="1">
    <source>
        <dbReference type="ARBA" id="ARBA00022475"/>
    </source>
</evidence>
<dbReference type="PANTHER" id="PTHR38766:SF1">
    <property type="entry name" value="FLAGELLAR PROTEIN FLIO"/>
    <property type="match status" value="1"/>
</dbReference>
<reference evidence="9" key="1">
    <citation type="submission" date="2015-03" db="EMBL/GenBank/DDBJ databases">
        <title>Draft genome sequence of Mizugakiibacter sediminis skMP5.</title>
        <authorList>
            <person name="Watanabe T."/>
            <person name="Kojima H."/>
            <person name="Fukui M."/>
        </authorList>
    </citation>
    <scope>NUCLEOTIDE SEQUENCE</scope>
    <source>
        <strain evidence="9">SkMP5</strain>
    </source>
</reference>
<evidence type="ECO:0000313" key="10">
    <source>
        <dbReference type="EMBL" id="GAP66679.1"/>
    </source>
</evidence>
<keyword evidence="4 7" id="KW-0472">Membrane</keyword>
<dbReference type="GO" id="GO:0044781">
    <property type="term" value="P:bacterial-type flagellum organization"/>
    <property type="evidence" value="ECO:0007669"/>
    <property type="project" value="UniProtKB-UniRule"/>
</dbReference>
<gene>
    <name evidence="9" type="ORF">MBSD_2024</name>
    <name evidence="10" type="ORF">MBSD_n1990</name>
</gene>
<dbReference type="AlphaFoldDB" id="A0A0K8QP73"/>
<dbReference type="NCBIfam" id="TIGR03500">
    <property type="entry name" value="FliO_TIGR"/>
    <property type="match status" value="1"/>
</dbReference>
<keyword evidence="11" id="KW-1185">Reference proteome</keyword>
<keyword evidence="8" id="KW-0732">Signal</keyword>
<evidence type="ECO:0000313" key="11">
    <source>
        <dbReference type="Proteomes" id="UP000253740"/>
    </source>
</evidence>
<dbReference type="Proteomes" id="UP000253740">
    <property type="component" value="Unassembled WGS sequence"/>
</dbReference>
<evidence type="ECO:0000313" key="9">
    <source>
        <dbReference type="EMBL" id="GAN45475.1"/>
    </source>
</evidence>
<dbReference type="Pfam" id="PF04347">
    <property type="entry name" value="FliO"/>
    <property type="match status" value="1"/>
</dbReference>
<feature type="transmembrane region" description="Helical" evidence="7">
    <location>
        <begin position="40"/>
        <end position="57"/>
    </location>
</feature>
<feature type="chain" id="PRO_5010916187" description="Flagellar protein" evidence="8">
    <location>
        <begin position="20"/>
        <end position="141"/>
    </location>
</feature>
<accession>A0A0K8QP73</accession>
<keyword evidence="10" id="KW-0966">Cell projection</keyword>
<keyword evidence="1 7" id="KW-1003">Cell membrane</keyword>
<dbReference type="EMBL" id="DF970225">
    <property type="protein sequence ID" value="GAP66679.1"/>
    <property type="molecule type" value="Genomic_DNA"/>
</dbReference>
<keyword evidence="10" id="KW-0282">Flagellum</keyword>
<dbReference type="InterPro" id="IPR052205">
    <property type="entry name" value="FliO/MopB"/>
</dbReference>
<dbReference type="PANTHER" id="PTHR38766">
    <property type="entry name" value="FLAGELLAR PROTEIN FLIO"/>
    <property type="match status" value="1"/>
</dbReference>
<keyword evidence="2 7" id="KW-0812">Transmembrane</keyword>
<dbReference type="HOGENOM" id="CLU_113213_1_2_6"/>
<evidence type="ECO:0000256" key="3">
    <source>
        <dbReference type="ARBA" id="ARBA00022989"/>
    </source>
</evidence>
<evidence type="ECO:0000256" key="6">
    <source>
        <dbReference type="ARBA" id="ARBA00037937"/>
    </source>
</evidence>